<accession>A0A1W6WZB4</accession>
<sequence>MRGERMENNTGSIAFSDLSKLKEEVQNEKQYLVEIYRITFENFLINVFTAEQLKIRIQEAMKKEKNEVTFSFSNIKFPYSINTNTFSFQYLIKETFFYKWLMLMKIAVIKKEFKQYKKGINQIFEVPTKNELTIQEIKETVLDQSKRWNLILNELKAAGINSTVVIEDSSTIILKMSW</sequence>
<protein>
    <submittedName>
        <fullName evidence="1">Uncharacterized protein</fullName>
    </submittedName>
</protein>
<name>A0A1W6WZB4_BACTU</name>
<proteinExistence type="predicted"/>
<reference evidence="1 2" key="1">
    <citation type="submission" date="2017-04" db="EMBL/GenBank/DDBJ databases">
        <title>Complete Genome Sequence of Bacillus thuringiensis type Strain ATCC 10792.</title>
        <authorList>
            <person name="Oh D.-H."/>
            <person name="Park B.-J."/>
            <person name="Shuai W."/>
            <person name="Chelliah R."/>
        </authorList>
    </citation>
    <scope>NUCLEOTIDE SEQUENCE [LARGE SCALE GENOMIC DNA]</scope>
    <source>
        <strain evidence="1 2">ATCC 10792</strain>
        <plasmid evidence="1 2">poh4</plasmid>
    </source>
</reference>
<dbReference type="EMBL" id="CP021065">
    <property type="protein sequence ID" value="ARP61861.1"/>
    <property type="molecule type" value="Genomic_DNA"/>
</dbReference>
<keyword evidence="2" id="KW-1185">Reference proteome</keyword>
<geneLocation type="plasmid" evidence="1 2">
    <name>poh4</name>
</geneLocation>
<evidence type="ECO:0000313" key="1">
    <source>
        <dbReference type="EMBL" id="ARP61861.1"/>
    </source>
</evidence>
<evidence type="ECO:0000313" key="2">
    <source>
        <dbReference type="Proteomes" id="UP000194143"/>
    </source>
</evidence>
<dbReference type="Proteomes" id="UP000194143">
    <property type="component" value="Plasmid poh4"/>
</dbReference>
<organism evidence="1 2">
    <name type="scientific">Bacillus thuringiensis</name>
    <dbReference type="NCBI Taxonomy" id="1428"/>
    <lineage>
        <taxon>Bacteria</taxon>
        <taxon>Bacillati</taxon>
        <taxon>Bacillota</taxon>
        <taxon>Bacilli</taxon>
        <taxon>Bacillales</taxon>
        <taxon>Bacillaceae</taxon>
        <taxon>Bacillus</taxon>
        <taxon>Bacillus cereus group</taxon>
    </lineage>
</organism>
<keyword evidence="1" id="KW-0614">Plasmid</keyword>
<gene>
    <name evidence="1" type="ORF">CAB88_32915</name>
</gene>
<dbReference type="AlphaFoldDB" id="A0A1W6WZB4"/>